<evidence type="ECO:0000313" key="2">
    <source>
        <dbReference type="EMBL" id="KMQ66468.1"/>
    </source>
</evidence>
<evidence type="ECO:0000313" key="3">
    <source>
        <dbReference type="Proteomes" id="UP000036261"/>
    </source>
</evidence>
<dbReference type="AlphaFoldDB" id="A0A0J7IJD3"/>
<comment type="caution">
    <text evidence="2">The sequence shown here is derived from an EMBL/GenBank/DDBJ whole genome shotgun (WGS) entry which is preliminary data.</text>
</comment>
<dbReference type="Pfam" id="PF00561">
    <property type="entry name" value="Abhydrolase_1"/>
    <property type="match status" value="1"/>
</dbReference>
<dbReference type="InterPro" id="IPR050266">
    <property type="entry name" value="AB_hydrolase_sf"/>
</dbReference>
<evidence type="ECO:0000259" key="1">
    <source>
        <dbReference type="Pfam" id="PF00561"/>
    </source>
</evidence>
<proteinExistence type="predicted"/>
<dbReference type="Proteomes" id="UP000036261">
    <property type="component" value="Unassembled WGS sequence"/>
</dbReference>
<sequence>MLIKERYNSHHTKRIVFLNPMGMDSSYWTDTVHVKEEFEGYELVLIDYPGYLDNKTASEDLFSTLVDNLKTELEQLEQKETFLIGCSYGGKVAMYLAEIYDIKNLILIGTPPNVEEEDLRYYRSLAEILRKDLNEFSVKLIEYCYTEKERKENPFLAIMFLFYVKRNNLREVIIKQLKHLTETTQIVNKRLHPLVIVGKQDVTLKKEYRKKILRIYPSCHFKEYEDFGHFTLNNNPKAIEIIKKTLHHEQ</sequence>
<protein>
    <recommendedName>
        <fullName evidence="1">AB hydrolase-1 domain-containing protein</fullName>
    </recommendedName>
</protein>
<organism evidence="2 3">
    <name type="scientific">Chryseobacterium angstadtii</name>
    <dbReference type="NCBI Taxonomy" id="558151"/>
    <lineage>
        <taxon>Bacteria</taxon>
        <taxon>Pseudomonadati</taxon>
        <taxon>Bacteroidota</taxon>
        <taxon>Flavobacteriia</taxon>
        <taxon>Flavobacteriales</taxon>
        <taxon>Weeksellaceae</taxon>
        <taxon>Chryseobacterium group</taxon>
        <taxon>Chryseobacterium</taxon>
    </lineage>
</organism>
<feature type="domain" description="AB hydrolase-1" evidence="1">
    <location>
        <begin position="15"/>
        <end position="122"/>
    </location>
</feature>
<dbReference type="PATRIC" id="fig|558151.6.peg.568"/>
<dbReference type="STRING" id="558151.ACM46_02740"/>
<gene>
    <name evidence="2" type="ORF">ACM46_02740</name>
</gene>
<dbReference type="OrthoDB" id="637932at2"/>
<dbReference type="EMBL" id="LFND01000001">
    <property type="protein sequence ID" value="KMQ66468.1"/>
    <property type="molecule type" value="Genomic_DNA"/>
</dbReference>
<keyword evidence="3" id="KW-1185">Reference proteome</keyword>
<name>A0A0J7IJD3_9FLAO</name>
<dbReference type="InterPro" id="IPR029058">
    <property type="entry name" value="AB_hydrolase_fold"/>
</dbReference>
<dbReference type="InterPro" id="IPR000073">
    <property type="entry name" value="AB_hydrolase_1"/>
</dbReference>
<dbReference type="Gene3D" id="3.40.50.1820">
    <property type="entry name" value="alpha/beta hydrolase"/>
    <property type="match status" value="1"/>
</dbReference>
<dbReference type="SUPFAM" id="SSF53474">
    <property type="entry name" value="alpha/beta-Hydrolases"/>
    <property type="match status" value="1"/>
</dbReference>
<accession>A0A0J7IJD3</accession>
<dbReference type="RefSeq" id="WP_048505067.1">
    <property type="nucleotide sequence ID" value="NZ_LFND01000001.1"/>
</dbReference>
<dbReference type="PANTHER" id="PTHR43798">
    <property type="entry name" value="MONOACYLGLYCEROL LIPASE"/>
    <property type="match status" value="1"/>
</dbReference>
<reference evidence="2 3" key="1">
    <citation type="journal article" date="2013" name="Int. J. Syst. Evol. Microbiol.">
        <title>Chryseobacterium angstadtii sp. nov., isolated from a newt tank.</title>
        <authorList>
            <person name="Kirk K.E."/>
            <person name="Hoffman J.A."/>
            <person name="Smith K.A."/>
            <person name="Strahan B.L."/>
            <person name="Failor K.C."/>
            <person name="Krebs J.E."/>
            <person name="Gale A.N."/>
            <person name="Do T.D."/>
            <person name="Sontag T.C."/>
            <person name="Batties A.M."/>
            <person name="Mistiszyn K."/>
            <person name="Newman J.D."/>
        </authorList>
    </citation>
    <scope>NUCLEOTIDE SEQUENCE [LARGE SCALE GENOMIC DNA]</scope>
    <source>
        <strain evidence="2 3">KM</strain>
    </source>
</reference>